<dbReference type="GO" id="GO:0004197">
    <property type="term" value="F:cysteine-type endopeptidase activity"/>
    <property type="evidence" value="ECO:0007669"/>
    <property type="project" value="InterPro"/>
</dbReference>
<reference evidence="9" key="1">
    <citation type="submission" date="2021-02" db="EMBL/GenBank/DDBJ databases">
        <title>Genome sequence Cadophora malorum strain M34.</title>
        <authorList>
            <person name="Stefanovic E."/>
            <person name="Vu D."/>
            <person name="Scully C."/>
            <person name="Dijksterhuis J."/>
            <person name="Roader J."/>
            <person name="Houbraken J."/>
        </authorList>
    </citation>
    <scope>NUCLEOTIDE SEQUENCE</scope>
    <source>
        <strain evidence="9">M34</strain>
    </source>
</reference>
<dbReference type="InterPro" id="IPR052360">
    <property type="entry name" value="Transcr_Regulatory_Proteins"/>
</dbReference>
<sequence length="684" mass="75386">MASDAQAQISQIGSKNDVSMGGFIHLAPKTHDISLASQHIPDIAQLGKDLNDAVQAAWHHRHGIRYKKVEALLLRWADDDLGVLTELQDLERVLVDLYFFSVQKYDIPSEKPDNALTRRVLDFLDQDGEETLFILYYAGHGRSGSHYDEGPLWNRSARSPYLPARGIQSKFEEAFADTLLLYDCCNSAASTTSPSCRGHKGVTEDMAACGYEAIAAEVGEHSFSNALIQVLALASKELPMSVAEIHARVLSRLKCWSPSLIKDGEGQFKEDQSGRLARECLNRKTPIYGILCETVPRRSIVLGPLKTPSTQMNTNGSSTSTSSPVPSNGATLYKNYFSAKTNPRKRKFSETDMSQEPKMSAPQILLAIRLDKEEIDIAAWKECLLRQLPSEAQSIKIEGIYKSFSTLLLLSVPLWVWNLLPSNTAYSFVGFITSNNLALVDTKPAALSTLACTDPSTGEFRSSSRLKTRDGSNLNTGENAEKSSEMAQVVPSIGPTEVVKVEDNMGSPTAGTGHQSGVDLSRLTSSSHSPKYHEKNLVLSKYTNAKQNESQEQISSTITNLSNTTKARDSHKEFATPPRPRSRAQKPKVKTGCITCRAFIDHFAHEIPGFFDPELWTVLIPQAAHEVSCIRHSIIALGAMYKAWEGAPGPGLKVIVMQTIDRAIIRHFSQDQMTPPALSNRKRL</sequence>
<dbReference type="PANTHER" id="PTHR36206:SF4">
    <property type="entry name" value="HYPOTHETICAL CONSERVED PROTEIN (EUROFUNG)-RELATED"/>
    <property type="match status" value="1"/>
</dbReference>
<evidence type="ECO:0000313" key="10">
    <source>
        <dbReference type="Proteomes" id="UP000664132"/>
    </source>
</evidence>
<dbReference type="GO" id="GO:0046872">
    <property type="term" value="F:metal ion binding"/>
    <property type="evidence" value="ECO:0007669"/>
    <property type="project" value="UniProtKB-KW"/>
</dbReference>
<protein>
    <recommendedName>
        <fullName evidence="8">Peptidase C14 caspase domain-containing protein</fullName>
    </recommendedName>
</protein>
<keyword evidence="4" id="KW-0238">DNA-binding</keyword>
<feature type="region of interest" description="Disordered" evidence="7">
    <location>
        <begin position="548"/>
        <end position="588"/>
    </location>
</feature>
<accession>A0A8H7W8P2</accession>
<keyword evidence="10" id="KW-1185">Reference proteome</keyword>
<dbReference type="Pfam" id="PF00656">
    <property type="entry name" value="Peptidase_C14"/>
    <property type="match status" value="1"/>
</dbReference>
<proteinExistence type="predicted"/>
<feature type="region of interest" description="Disordered" evidence="7">
    <location>
        <begin position="455"/>
        <end position="531"/>
    </location>
</feature>
<keyword evidence="2" id="KW-0862">Zinc</keyword>
<dbReference type="AlphaFoldDB" id="A0A8H7W8P2"/>
<feature type="region of interest" description="Disordered" evidence="7">
    <location>
        <begin position="304"/>
        <end position="329"/>
    </location>
</feature>
<evidence type="ECO:0000256" key="7">
    <source>
        <dbReference type="SAM" id="MobiDB-lite"/>
    </source>
</evidence>
<dbReference type="EMBL" id="JAFJYH010000067">
    <property type="protein sequence ID" value="KAG4421315.1"/>
    <property type="molecule type" value="Genomic_DNA"/>
</dbReference>
<dbReference type="InterPro" id="IPR011600">
    <property type="entry name" value="Pept_C14_caspase"/>
</dbReference>
<evidence type="ECO:0000256" key="1">
    <source>
        <dbReference type="ARBA" id="ARBA00022723"/>
    </source>
</evidence>
<feature type="compositionally biased region" description="Polar residues" evidence="7">
    <location>
        <begin position="455"/>
        <end position="478"/>
    </location>
</feature>
<feature type="domain" description="Peptidase C14 caspase" evidence="8">
    <location>
        <begin position="87"/>
        <end position="254"/>
    </location>
</feature>
<keyword evidence="5" id="KW-0804">Transcription</keyword>
<feature type="compositionally biased region" description="Polar residues" evidence="7">
    <location>
        <begin position="506"/>
        <end position="515"/>
    </location>
</feature>
<evidence type="ECO:0000256" key="3">
    <source>
        <dbReference type="ARBA" id="ARBA00023015"/>
    </source>
</evidence>
<dbReference type="Proteomes" id="UP000664132">
    <property type="component" value="Unassembled WGS sequence"/>
</dbReference>
<gene>
    <name evidence="9" type="ORF">IFR04_005498</name>
</gene>
<organism evidence="9 10">
    <name type="scientific">Cadophora malorum</name>
    <dbReference type="NCBI Taxonomy" id="108018"/>
    <lineage>
        <taxon>Eukaryota</taxon>
        <taxon>Fungi</taxon>
        <taxon>Dikarya</taxon>
        <taxon>Ascomycota</taxon>
        <taxon>Pezizomycotina</taxon>
        <taxon>Leotiomycetes</taxon>
        <taxon>Helotiales</taxon>
        <taxon>Ploettnerulaceae</taxon>
        <taxon>Cadophora</taxon>
    </lineage>
</organism>
<feature type="compositionally biased region" description="Low complexity" evidence="7">
    <location>
        <begin position="313"/>
        <end position="329"/>
    </location>
</feature>
<evidence type="ECO:0000256" key="2">
    <source>
        <dbReference type="ARBA" id="ARBA00022833"/>
    </source>
</evidence>
<evidence type="ECO:0000313" key="9">
    <source>
        <dbReference type="EMBL" id="KAG4421315.1"/>
    </source>
</evidence>
<dbReference type="GO" id="GO:0003677">
    <property type="term" value="F:DNA binding"/>
    <property type="evidence" value="ECO:0007669"/>
    <property type="project" value="UniProtKB-KW"/>
</dbReference>
<comment type="caution">
    <text evidence="9">The sequence shown here is derived from an EMBL/GenBank/DDBJ whole genome shotgun (WGS) entry which is preliminary data.</text>
</comment>
<evidence type="ECO:0000256" key="6">
    <source>
        <dbReference type="ARBA" id="ARBA00023242"/>
    </source>
</evidence>
<keyword evidence="3" id="KW-0805">Transcription regulation</keyword>
<dbReference type="PANTHER" id="PTHR36206">
    <property type="entry name" value="ASPERCRYPTIN BIOSYNTHESIS CLUSTER-SPECIFIC TRANSCRIPTION REGULATOR ATNN-RELATED"/>
    <property type="match status" value="1"/>
</dbReference>
<evidence type="ECO:0000256" key="4">
    <source>
        <dbReference type="ARBA" id="ARBA00023125"/>
    </source>
</evidence>
<keyword evidence="6" id="KW-0539">Nucleus</keyword>
<feature type="compositionally biased region" description="Low complexity" evidence="7">
    <location>
        <begin position="554"/>
        <end position="565"/>
    </location>
</feature>
<keyword evidence="1" id="KW-0479">Metal-binding</keyword>
<name>A0A8H7W8P2_9HELO</name>
<dbReference type="GO" id="GO:0006508">
    <property type="term" value="P:proteolysis"/>
    <property type="evidence" value="ECO:0007669"/>
    <property type="project" value="InterPro"/>
</dbReference>
<dbReference type="OrthoDB" id="4760831at2759"/>
<evidence type="ECO:0000259" key="8">
    <source>
        <dbReference type="Pfam" id="PF00656"/>
    </source>
</evidence>
<evidence type="ECO:0000256" key="5">
    <source>
        <dbReference type="ARBA" id="ARBA00023163"/>
    </source>
</evidence>